<dbReference type="AlphaFoldDB" id="I2GL38"/>
<sequence>MASILATNFNLYHSLCQVPKPDTTFTNQPVQSGLFSPVRVTFQPEIPTDRHAETRQGSQHFEPVNASKLKVRRVGVNQLKSP</sequence>
<evidence type="ECO:0000313" key="1">
    <source>
        <dbReference type="EMBL" id="CCH54614.1"/>
    </source>
</evidence>
<organism evidence="1 2">
    <name type="scientific">Fibrisoma limi BUZ 3</name>
    <dbReference type="NCBI Taxonomy" id="1185876"/>
    <lineage>
        <taxon>Bacteria</taxon>
        <taxon>Pseudomonadati</taxon>
        <taxon>Bacteroidota</taxon>
        <taxon>Cytophagia</taxon>
        <taxon>Cytophagales</taxon>
        <taxon>Spirosomataceae</taxon>
        <taxon>Fibrisoma</taxon>
    </lineage>
</organism>
<gene>
    <name evidence="1" type="ORF">BN8_03806</name>
</gene>
<dbReference type="Proteomes" id="UP000009309">
    <property type="component" value="Unassembled WGS sequence"/>
</dbReference>
<comment type="caution">
    <text evidence="1">The sequence shown here is derived from an EMBL/GenBank/DDBJ whole genome shotgun (WGS) entry which is preliminary data.</text>
</comment>
<dbReference type="EMBL" id="CAIT01000007">
    <property type="protein sequence ID" value="CCH54614.1"/>
    <property type="molecule type" value="Genomic_DNA"/>
</dbReference>
<protein>
    <submittedName>
        <fullName evidence="1">Uncharacterized protein</fullName>
    </submittedName>
</protein>
<accession>I2GL38</accession>
<evidence type="ECO:0000313" key="2">
    <source>
        <dbReference type="Proteomes" id="UP000009309"/>
    </source>
</evidence>
<proteinExistence type="predicted"/>
<name>I2GL38_9BACT</name>
<reference evidence="1 2" key="1">
    <citation type="journal article" date="2012" name="J. Bacteriol.">
        <title>Genome Sequence of the Filamentous Bacterium Fibrisoma limi BUZ 3T.</title>
        <authorList>
            <person name="Filippini M."/>
            <person name="Qi W."/>
            <person name="Jaenicke S."/>
            <person name="Goesmann A."/>
            <person name="Smits T.H."/>
            <person name="Bagheri H.C."/>
        </authorList>
    </citation>
    <scope>NUCLEOTIDE SEQUENCE [LARGE SCALE GENOMIC DNA]</scope>
    <source>
        <strain evidence="2">BUZ 3T</strain>
    </source>
</reference>
<keyword evidence="2" id="KW-1185">Reference proteome</keyword>